<keyword evidence="1" id="KW-0808">Transferase</keyword>
<name>A0ABS4CIL0_9ENTE</name>
<dbReference type="SUPFAM" id="SSF63520">
    <property type="entry name" value="PTS-regulatory domain, PRD"/>
    <property type="match status" value="1"/>
</dbReference>
<evidence type="ECO:0000256" key="1">
    <source>
        <dbReference type="ARBA" id="ARBA00022679"/>
    </source>
</evidence>
<feature type="domain" description="Sigma-54 factor interaction" evidence="5">
    <location>
        <begin position="73"/>
        <end position="307"/>
    </location>
</feature>
<evidence type="ECO:0000256" key="4">
    <source>
        <dbReference type="ARBA" id="ARBA00023125"/>
    </source>
</evidence>
<evidence type="ECO:0000256" key="3">
    <source>
        <dbReference type="ARBA" id="ARBA00022840"/>
    </source>
</evidence>
<evidence type="ECO:0000313" key="8">
    <source>
        <dbReference type="EMBL" id="MBP1046309.1"/>
    </source>
</evidence>
<feature type="domain" description="PRD" evidence="7">
    <location>
        <begin position="427"/>
        <end position="531"/>
    </location>
</feature>
<dbReference type="InterPro" id="IPR011608">
    <property type="entry name" value="PRD"/>
</dbReference>
<reference evidence="8 9" key="1">
    <citation type="submission" date="2020-12" db="EMBL/GenBank/DDBJ databases">
        <title>Vagococcus allomyrinae sp. nov. and Enterococcus lavae sp. nov., isolated from the larvae of Allomyrina dichotoma.</title>
        <authorList>
            <person name="Lee S.D."/>
        </authorList>
    </citation>
    <scope>NUCLEOTIDE SEQUENCE [LARGE SCALE GENOMIC DNA]</scope>
    <source>
        <strain evidence="8 9">BWM-S5</strain>
    </source>
</reference>
<dbReference type="Pfam" id="PF00158">
    <property type="entry name" value="Sigma54_activat"/>
    <property type="match status" value="1"/>
</dbReference>
<feature type="domain" description="PTS EIIA type-4" evidence="6">
    <location>
        <begin position="532"/>
        <end position="670"/>
    </location>
</feature>
<dbReference type="SUPFAM" id="SSF52540">
    <property type="entry name" value="P-loop containing nucleoside triphosphate hydrolases"/>
    <property type="match status" value="1"/>
</dbReference>
<comment type="caution">
    <text evidence="8">The sequence shown here is derived from an EMBL/GenBank/DDBJ whole genome shotgun (WGS) entry which is preliminary data.</text>
</comment>
<dbReference type="PROSITE" id="PS51372">
    <property type="entry name" value="PRD_2"/>
    <property type="match status" value="1"/>
</dbReference>
<evidence type="ECO:0000259" key="6">
    <source>
        <dbReference type="PROSITE" id="PS51096"/>
    </source>
</evidence>
<keyword evidence="3" id="KW-0067">ATP-binding</keyword>
<keyword evidence="2" id="KW-0547">Nucleotide-binding</keyword>
<dbReference type="PROSITE" id="PS00676">
    <property type="entry name" value="SIGMA54_INTERACT_2"/>
    <property type="match status" value="1"/>
</dbReference>
<evidence type="ECO:0000313" key="9">
    <source>
        <dbReference type="Proteomes" id="UP000673375"/>
    </source>
</evidence>
<dbReference type="SMART" id="SM00382">
    <property type="entry name" value="AAA"/>
    <property type="match status" value="1"/>
</dbReference>
<dbReference type="CDD" id="cd00009">
    <property type="entry name" value="AAA"/>
    <property type="match status" value="1"/>
</dbReference>
<dbReference type="PROSITE" id="PS00675">
    <property type="entry name" value="SIGMA54_INTERACT_1"/>
    <property type="match status" value="1"/>
</dbReference>
<dbReference type="EMBL" id="JAEDXU010000003">
    <property type="protein sequence ID" value="MBP1046309.1"/>
    <property type="molecule type" value="Genomic_DNA"/>
</dbReference>
<evidence type="ECO:0000259" key="5">
    <source>
        <dbReference type="PROSITE" id="PS50045"/>
    </source>
</evidence>
<dbReference type="Proteomes" id="UP000673375">
    <property type="component" value="Unassembled WGS sequence"/>
</dbReference>
<dbReference type="InterPro" id="IPR036390">
    <property type="entry name" value="WH_DNA-bd_sf"/>
</dbReference>
<dbReference type="PANTHER" id="PTHR32071:SF38">
    <property type="entry name" value="PSP OPERON TRANSCRIPTIONAL ACTIVATOR"/>
    <property type="match status" value="1"/>
</dbReference>
<dbReference type="Pfam" id="PF00874">
    <property type="entry name" value="PRD"/>
    <property type="match status" value="1"/>
</dbReference>
<dbReference type="SUPFAM" id="SSF46785">
    <property type="entry name" value="Winged helix' DNA-binding domain"/>
    <property type="match status" value="1"/>
</dbReference>
<sequence>MGRIETIHDYIKKLPQGTAVSAQDIANHLHIDRANASSDLNTLVKQELLKKEGSRPVLFSLPVHQQKSYVDAFSQKNPSLKNSLEQAKAAVLYPPQRMHILLSGQTGVGKSMFAELIYKFSQEQDRIAAAAKLVTFNCADYASNPQLILGQLFGVLEGAYTGAVTSRRGLIEEADGGILFLDEVHRLSPEAQEMLFTFIDKKVFHALGETTFGRTADVQLICATTEEISSSLLQTFTRRIPMKIHLPALEERGLNERLNLITDFFNEEAHNLNRDIKVSMNSLRSLLSYDCLSNIGQLKTDVQLLCAQSYARSLSSKQDALTITSYDLPESIKEGLYSTEKRSDLWKLTASYSTRFVDFQKDKENQLPFSENEAHDIYQLIDHKITDMEKIGLNAKATKEVVDMTIQDFFQSLSAHAAASNESVVNLVGNEIFSTAKRFLTAAATHTDSYSDSILSGLAIHLHNLLPRIKNGQRIINPKLEEIKTQQHVYYQIAEKNRTIIENDLAIELPEDEIGFLTLFLVPQIIDEEAEKVKVLVVAHGEATASSMADLVNELLGNQAVIAFNMPLTCKPRSILAEIQAYLMQIQNNTILLLSDMGSLTNFADELKKSTSKQLKCVDLVSTLHVLEASRKAQLGYALDEIVTDIKRITHMEDFSQIGQTVASKKKSFVLTACTTGSGSARLLKELLNKQLNLYDEYIEIRSLQITDEAMLEEAVKDIRQQGDILCYVSTFKITALHCPYFNVSQAFNTGTLERIQQLIDFDYTSSLAIQNVAPMIQSLDGTILLENVKNWINAVEYQLILEITPEIKIGLMCHLASVIDSLKRSDELLIDHEITLETEKEQLLYNELRSLEMIYGITFSQENFEHILAYVFKQKFAL</sequence>
<dbReference type="InterPro" id="IPR002078">
    <property type="entry name" value="Sigma_54_int"/>
</dbReference>
<protein>
    <submittedName>
        <fullName evidence="8">Sigma 54-interacting transcriptional regulator</fullName>
    </submittedName>
</protein>
<dbReference type="InterPro" id="IPR025662">
    <property type="entry name" value="Sigma_54_int_dom_ATP-bd_1"/>
</dbReference>
<proteinExistence type="predicted"/>
<dbReference type="SUPFAM" id="SSF53062">
    <property type="entry name" value="PTS system fructose IIA component-like"/>
    <property type="match status" value="1"/>
</dbReference>
<accession>A0ABS4CIL0</accession>
<evidence type="ECO:0000256" key="2">
    <source>
        <dbReference type="ARBA" id="ARBA00022741"/>
    </source>
</evidence>
<dbReference type="InterPro" id="IPR003593">
    <property type="entry name" value="AAA+_ATPase"/>
</dbReference>
<dbReference type="Gene3D" id="3.40.50.300">
    <property type="entry name" value="P-loop containing nucleotide triphosphate hydrolases"/>
    <property type="match status" value="1"/>
</dbReference>
<dbReference type="PROSITE" id="PS51096">
    <property type="entry name" value="PTS_EIIA_TYPE_4"/>
    <property type="match status" value="1"/>
</dbReference>
<keyword evidence="9" id="KW-1185">Reference proteome</keyword>
<keyword evidence="4" id="KW-0238">DNA-binding</keyword>
<dbReference type="PROSITE" id="PS50045">
    <property type="entry name" value="SIGMA54_INTERACT_4"/>
    <property type="match status" value="1"/>
</dbReference>
<dbReference type="InterPro" id="IPR025943">
    <property type="entry name" value="Sigma_54_int_dom_ATP-bd_2"/>
</dbReference>
<dbReference type="InterPro" id="IPR036662">
    <property type="entry name" value="PTS_EIIA_man-typ_sf"/>
</dbReference>
<dbReference type="InterPro" id="IPR004701">
    <property type="entry name" value="PTS_EIIA_man-typ"/>
</dbReference>
<dbReference type="Gene3D" id="1.10.1790.10">
    <property type="entry name" value="PRD domain"/>
    <property type="match status" value="1"/>
</dbReference>
<evidence type="ECO:0000259" key="7">
    <source>
        <dbReference type="PROSITE" id="PS51372"/>
    </source>
</evidence>
<dbReference type="RefSeq" id="WP_209557122.1">
    <property type="nucleotide sequence ID" value="NZ_JAEDXU010000003.1"/>
</dbReference>
<gene>
    <name evidence="8" type="ORF">I6N96_08430</name>
</gene>
<dbReference type="Gene3D" id="3.40.50.510">
    <property type="entry name" value="Phosphotransferase system, mannose-type IIA component"/>
    <property type="match status" value="1"/>
</dbReference>
<dbReference type="InterPro" id="IPR027417">
    <property type="entry name" value="P-loop_NTPase"/>
</dbReference>
<organism evidence="8 9">
    <name type="scientific">Enterococcus larvae</name>
    <dbReference type="NCBI Taxonomy" id="2794352"/>
    <lineage>
        <taxon>Bacteria</taxon>
        <taxon>Bacillati</taxon>
        <taxon>Bacillota</taxon>
        <taxon>Bacilli</taxon>
        <taxon>Lactobacillales</taxon>
        <taxon>Enterococcaceae</taxon>
        <taxon>Enterococcus</taxon>
    </lineage>
</organism>
<dbReference type="PANTHER" id="PTHR32071">
    <property type="entry name" value="TRANSCRIPTIONAL REGULATORY PROTEIN"/>
    <property type="match status" value="1"/>
</dbReference>
<dbReference type="InterPro" id="IPR036634">
    <property type="entry name" value="PRD_sf"/>
</dbReference>